<evidence type="ECO:0000259" key="2">
    <source>
        <dbReference type="Pfam" id="PF13768"/>
    </source>
</evidence>
<dbReference type="Gene3D" id="2.30.30.140">
    <property type="match status" value="1"/>
</dbReference>
<feature type="domain" description="VWFA" evidence="2">
    <location>
        <begin position="25"/>
        <end position="131"/>
    </location>
</feature>
<dbReference type="EMBL" id="CAWUFR010000017">
    <property type="protein sequence ID" value="CAK6954525.1"/>
    <property type="molecule type" value="Genomic_DNA"/>
</dbReference>
<dbReference type="CDD" id="cd04508">
    <property type="entry name" value="Tudor_SF"/>
    <property type="match status" value="1"/>
</dbReference>
<dbReference type="Pfam" id="PF15057">
    <property type="entry name" value="DUF4537"/>
    <property type="match status" value="1"/>
</dbReference>
<dbReference type="Pfam" id="PF13768">
    <property type="entry name" value="VWA_3"/>
    <property type="match status" value="1"/>
</dbReference>
<gene>
    <name evidence="4" type="ORF">FSCOSCO3_A012618</name>
</gene>
<reference evidence="4 5" key="1">
    <citation type="submission" date="2024-01" db="EMBL/GenBank/DDBJ databases">
        <authorList>
            <person name="Alioto T."/>
            <person name="Alioto T."/>
            <person name="Gomez Garrido J."/>
        </authorList>
    </citation>
    <scope>NUCLEOTIDE SEQUENCE [LARGE SCALE GENOMIC DNA]</scope>
</reference>
<evidence type="ECO:0000256" key="1">
    <source>
        <dbReference type="SAM" id="MobiDB-lite"/>
    </source>
</evidence>
<feature type="region of interest" description="Disordered" evidence="1">
    <location>
        <begin position="474"/>
        <end position="537"/>
    </location>
</feature>
<dbReference type="InterPro" id="IPR002035">
    <property type="entry name" value="VWF_A"/>
</dbReference>
<comment type="caution">
    <text evidence="4">The sequence shown here is derived from an EMBL/GenBank/DDBJ whole genome shotgun (WGS) entry which is preliminary data.</text>
</comment>
<dbReference type="InterPro" id="IPR036465">
    <property type="entry name" value="vWFA_dom_sf"/>
</dbReference>
<evidence type="ECO:0000313" key="4">
    <source>
        <dbReference type="EMBL" id="CAK6954525.1"/>
    </source>
</evidence>
<keyword evidence="5" id="KW-1185">Reference proteome</keyword>
<dbReference type="PANTHER" id="PTHR14343">
    <property type="entry name" value="VWFA DOMAIN-CONTAINING PROTEIN"/>
    <property type="match status" value="1"/>
</dbReference>
<name>A0AAV1N4X1_SCOSC</name>
<protein>
    <submittedName>
        <fullName evidence="4">Uncharacterized protein C11orf16 homolog</fullName>
    </submittedName>
</protein>
<feature type="compositionally biased region" description="Basic and acidic residues" evidence="1">
    <location>
        <begin position="474"/>
        <end position="483"/>
    </location>
</feature>
<proteinExistence type="predicted"/>
<dbReference type="AlphaFoldDB" id="A0AAV1N4X1"/>
<feature type="domain" description="DUF4537" evidence="3">
    <location>
        <begin position="261"/>
        <end position="394"/>
    </location>
</feature>
<dbReference type="PANTHER" id="PTHR14343:SF3">
    <property type="entry name" value="SIMILAR TO PREDICTED GENE ICRFP703B1614Q5.5"/>
    <property type="match status" value="1"/>
</dbReference>
<evidence type="ECO:0000259" key="3">
    <source>
        <dbReference type="Pfam" id="PF15057"/>
    </source>
</evidence>
<organism evidence="4 5">
    <name type="scientific">Scomber scombrus</name>
    <name type="common">Atlantic mackerel</name>
    <name type="synonym">Scomber vernalis</name>
    <dbReference type="NCBI Taxonomy" id="13677"/>
    <lineage>
        <taxon>Eukaryota</taxon>
        <taxon>Metazoa</taxon>
        <taxon>Chordata</taxon>
        <taxon>Craniata</taxon>
        <taxon>Vertebrata</taxon>
        <taxon>Euteleostomi</taxon>
        <taxon>Actinopterygii</taxon>
        <taxon>Neopterygii</taxon>
        <taxon>Teleostei</taxon>
        <taxon>Neoteleostei</taxon>
        <taxon>Acanthomorphata</taxon>
        <taxon>Pelagiaria</taxon>
        <taxon>Scombriformes</taxon>
        <taxon>Scombridae</taxon>
        <taxon>Scomber</taxon>
    </lineage>
</organism>
<sequence length="537" mass="58991">MTYMQTAASEAALIPLFLGKRGCSITFVLDSSENMRAALEAVKRLLIQTLLTKASLRDSLFNVMTFSGKVNCWSHHMRPCTPDTVYTTLSWIHSISCSPGKDLLAALSMALTDPNCQAVHLLTSDLPNQPEAVLRALPALAAWKPVNVFYLQDSGSQLVSKTRDYLQCLTHATRGSCYMISVNLNGSLEKLTLLYVSEGQSSGPSVSPVKCCRPSTSLIIPQQHNTSSPQLRCSLCNFQRPVTSCVPSGRTLTSSEFLPGGRVLARREMDGFYYLGTVIQQVQGCRGVWVVEFDYSGSVSLAVVSSKQQLVCSLDMLNQTRAHTHCLVPGDTVLSPWEPDLRRYGPGKVMAATERRGSFGADCVTSFRVLMWNGCVSLVPVSLVLPISASHHDRIIRELQMPTSTLSRSCNWLCARSSSSTPRPVCTDCCQSASTSYCSITNLWPCVAPPSCRSSLGRMDGLDKAERDKQVDFKDIDILRSDPEAPSSSSSFLSDDETRATCPPADKLKSKQQRPPWRYWSRTGPEPQHRQPGGKQT</sequence>
<dbReference type="SUPFAM" id="SSF53300">
    <property type="entry name" value="vWA-like"/>
    <property type="match status" value="1"/>
</dbReference>
<dbReference type="Gene3D" id="3.40.50.410">
    <property type="entry name" value="von Willebrand factor, type A domain"/>
    <property type="match status" value="1"/>
</dbReference>
<evidence type="ECO:0000313" key="5">
    <source>
        <dbReference type="Proteomes" id="UP001314229"/>
    </source>
</evidence>
<dbReference type="InterPro" id="IPR032770">
    <property type="entry name" value="DUF4537"/>
</dbReference>
<dbReference type="Proteomes" id="UP001314229">
    <property type="component" value="Unassembled WGS sequence"/>
</dbReference>
<accession>A0AAV1N4X1</accession>